<feature type="chain" id="PRO_5045789565" evidence="2">
    <location>
        <begin position="25"/>
        <end position="1669"/>
    </location>
</feature>
<evidence type="ECO:0000313" key="4">
    <source>
        <dbReference type="RefSeq" id="XP_065669224.1"/>
    </source>
</evidence>
<dbReference type="GeneID" id="100197298"/>
<feature type="signal peptide" evidence="2">
    <location>
        <begin position="1"/>
        <end position="24"/>
    </location>
</feature>
<accession>A0ABM4D4K7</accession>
<evidence type="ECO:0000256" key="2">
    <source>
        <dbReference type="SAM" id="SignalP"/>
    </source>
</evidence>
<dbReference type="RefSeq" id="XP_065669224.1">
    <property type="nucleotide sequence ID" value="XM_065813152.1"/>
</dbReference>
<gene>
    <name evidence="4" type="primary">LOC100197298</name>
</gene>
<feature type="compositionally biased region" description="Basic residues" evidence="1">
    <location>
        <begin position="752"/>
        <end position="765"/>
    </location>
</feature>
<protein>
    <submittedName>
        <fullName evidence="4">Uncharacterized protein LOC100197298 isoform X2</fullName>
    </submittedName>
</protein>
<organism evidence="3 4">
    <name type="scientific">Hydra vulgaris</name>
    <name type="common">Hydra</name>
    <name type="synonym">Hydra attenuata</name>
    <dbReference type="NCBI Taxonomy" id="6087"/>
    <lineage>
        <taxon>Eukaryota</taxon>
        <taxon>Metazoa</taxon>
        <taxon>Cnidaria</taxon>
        <taxon>Hydrozoa</taxon>
        <taxon>Hydroidolina</taxon>
        <taxon>Anthoathecata</taxon>
        <taxon>Aplanulata</taxon>
        <taxon>Hydridae</taxon>
        <taxon>Hydra</taxon>
    </lineage>
</organism>
<dbReference type="Proteomes" id="UP001652625">
    <property type="component" value="Chromosome 12"/>
</dbReference>
<name>A0ABM4D4K7_HYDVU</name>
<feature type="region of interest" description="Disordered" evidence="1">
    <location>
        <begin position="752"/>
        <end position="771"/>
    </location>
</feature>
<evidence type="ECO:0000256" key="1">
    <source>
        <dbReference type="SAM" id="MobiDB-lite"/>
    </source>
</evidence>
<evidence type="ECO:0000313" key="3">
    <source>
        <dbReference type="Proteomes" id="UP001652625"/>
    </source>
</evidence>
<sequence length="1669" mass="189708">MKMKRSLFIATINIFLLHVSTYSGESGNFEDSESEASGDLASANVDSSCMLISQGPEKSLFSGECSLENALTGYVGQIDPKTNDFLKTSTFKCSSLLQKDNKKTFECEASKYEILPRGQGTITIKNVKLKLETKGVDYREMKINMEGDENAKVTKDADSDDIKLDLSPNEEIVVETYLNQHFGVSYSDLKKVTKLNEYFPDSLKQVKLTALFNQTFDYVEVIFWNDDKSFFIFQKFASSNKPSVGFFKVIDSSSVEVLNKVLNVKPTETFLPIFKMSNSCFSSCTSDITMIMSTQHRDLTKDCITEGSNTMMSEGTTLRWRIEDPKKVKVSTDLKSNGIVEVLRDNIGLSALVSEDNGVIKTTSSDNIRSSLSNIIQTFIPTYTDIILNDPFKDVLTKTVAFKTLDIDNKNVYLQCIIDEDWFLADNLVNLKGMNLKIEGEINKEKWAISGNGDIMILGEMLEAKVEKDNKKLEYLLYADFNASSMKELTSVSQNVTFLPEEDDSKFESLKNLPLSSLQLGIKLNSKFLKFYGQTLSYASSTNKDDSQTFSQLEIVLYMKGEYPKMIVGICHDFVLFEKFTDEVLSIKLEGVPWLVFENLCYIMGKDEEKDLEIVKSFESEAFTKIKDALIIKPGIHFTGSISYEESVKNIVTNDQTTKDEIADENPPKKQDILNFIKNNLEIFNVLKYGEGTISQTTFSFEAKRSLVDSFFTLKNHDDLIIKNPSLHIKEIVKETVTVEISKNVEDSVVVKHRRKKHRSHHKKPEVRSVEDSSTIKETERVVGMILKGSFENINEDLHFVFDGEISSCDTGLLTLQCKNAVVKVLRSEAEFQISEGKSVANENVFSIFDFESQAKLIFQNRETVMKRACLSFDIGEPSQMYFSSKMKLKNFSAVLTRFQLNEQLKGMKGKFIFADSDFNERSLLVLSGKNTIVVDAGNRTARESVLTLFGSVKRNIKDTSDFKIEIKKCFMRYEEWLPMLSDTSSNFKIYHKADRSMGPKLKVEWNFCRIKNFKSIFEGEIETIGISEFFNFEVMNNGRFSLFPESKFFSEAKAAISIKQEINLLSLKDINPKLHVDLINDPETKNLIKSTVENHFKGLAKEFSDAYNGAFFSNQNIAAENLLYNSTKNVIDALEPVNKMISDQISNINSILSIANQDCVQKCSQSEVKIPGINAQDISTNEITFEWKPDYKIAANVTCIADCEMEKSLSTEGLSYNFNDVKKLLEDFDKLNDEATDIYKLYTSFESQSKLNADDFNQRKEKYKDLFAMLNGVNEMSAKNQIFFDIKKFELDANVVDIKMQGDNCVEGFQTTYRMFQFDDRNLKLCQCFNGEYATYFANKVAKDYLGVQFPNIEEFYQFESIYVAKQEENLNSLETSLKNLLKKYENAPAQEDVRSKVQTKDMLPSFNNSIIDLQLLTFHTQKLQLPQLTASSRALLDENHYTVTRSLKTRNAFLYSSPWAALSAFDFENSLKNSKLVVRALPSNKSHCSAVTDAGNQYVELYNSIRSISDSYSQTMNQLNLIHQSMEKETNSLKASKVGTSNETNTDVQYWVRQLERGTQYFSDLIKKKLSKYSATALNEFKSKFESALKRNGVQNIARFVRQLKGKLQKALTTKKTKGITAASKLSEAIVALFSKPNLKLNEVSNRIKDMEKYVSNINGMVRSCKI</sequence>
<reference evidence="4" key="1">
    <citation type="submission" date="2025-08" db="UniProtKB">
        <authorList>
            <consortium name="RefSeq"/>
        </authorList>
    </citation>
    <scope>IDENTIFICATION</scope>
</reference>
<proteinExistence type="predicted"/>
<keyword evidence="2" id="KW-0732">Signal</keyword>
<keyword evidence="3" id="KW-1185">Reference proteome</keyword>